<organism evidence="3 4">
    <name type="scientific">Agrilutibacter solisilvae</name>
    <dbReference type="NCBI Taxonomy" id="2763317"/>
    <lineage>
        <taxon>Bacteria</taxon>
        <taxon>Pseudomonadati</taxon>
        <taxon>Pseudomonadota</taxon>
        <taxon>Gammaproteobacteria</taxon>
        <taxon>Lysobacterales</taxon>
        <taxon>Lysobacteraceae</taxon>
        <taxon>Agrilutibacter</taxon>
    </lineage>
</organism>
<dbReference type="InterPro" id="IPR001633">
    <property type="entry name" value="EAL_dom"/>
</dbReference>
<dbReference type="KEGG" id="lsf:I8J32_000080"/>
<accession>A0A974Y0X7</accession>
<reference evidence="3 4" key="1">
    <citation type="submission" date="2021-03" db="EMBL/GenBank/DDBJ databases">
        <title>Lysobacter sp. nov. isolated from soil of gangwondo yeongwol, south Korea.</title>
        <authorList>
            <person name="Kim K.R."/>
            <person name="Kim K.H."/>
            <person name="Jeon C.O."/>
        </authorList>
    </citation>
    <scope>NUCLEOTIDE SEQUENCE [LARGE SCALE GENOMIC DNA]</scope>
    <source>
        <strain evidence="3 4">R19</strain>
    </source>
</reference>
<dbReference type="PROSITE" id="PS50883">
    <property type="entry name" value="EAL"/>
    <property type="match status" value="1"/>
</dbReference>
<evidence type="ECO:0000256" key="1">
    <source>
        <dbReference type="SAM" id="MobiDB-lite"/>
    </source>
</evidence>
<keyword evidence="4" id="KW-1185">Reference proteome</keyword>
<dbReference type="InterPro" id="IPR050706">
    <property type="entry name" value="Cyclic-di-GMP_PDE-like"/>
</dbReference>
<evidence type="ECO:0000313" key="3">
    <source>
        <dbReference type="EMBL" id="QSX78405.1"/>
    </source>
</evidence>
<sequence>MHAAHSAFEAQRRGELRSVSVQPDGRMRASRQGTLRLSATVLSRIRKGKVELHFQPIVPLAARDRTGVLAGEVLCRLRDDGGGLLYPHMFMAELQADRRTSELDLAVVRALDQWLREHRAQLPATAHISVNVTGQSLASREFAQQLLANLDDFALPMSMLCFEVTETAAITHVSDSMRLLGQLRERGCQIALDDFGVGFQSFERLKQLPITVVKIDGSFVRNMIRSPRDHALIEAAVHAAHAFGATTVAEFVEDAATAAALRDLGVDWAQGYFYGRPEPIDSILARHAAARVEA</sequence>
<feature type="domain" description="EAL" evidence="2">
    <location>
        <begin position="34"/>
        <end position="291"/>
    </location>
</feature>
<feature type="region of interest" description="Disordered" evidence="1">
    <location>
        <begin position="1"/>
        <end position="32"/>
    </location>
</feature>
<dbReference type="CDD" id="cd01948">
    <property type="entry name" value="EAL"/>
    <property type="match status" value="1"/>
</dbReference>
<dbReference type="SMART" id="SM00052">
    <property type="entry name" value="EAL"/>
    <property type="match status" value="1"/>
</dbReference>
<evidence type="ECO:0000259" key="2">
    <source>
        <dbReference type="PROSITE" id="PS50883"/>
    </source>
</evidence>
<dbReference type="Pfam" id="PF00563">
    <property type="entry name" value="EAL"/>
    <property type="match status" value="1"/>
</dbReference>
<protein>
    <submittedName>
        <fullName evidence="3">EAL domain-containing protein</fullName>
    </submittedName>
</protein>
<dbReference type="PANTHER" id="PTHR33121:SF23">
    <property type="entry name" value="CYCLIC DI-GMP PHOSPHODIESTERASE PDEB"/>
    <property type="match status" value="1"/>
</dbReference>
<dbReference type="GO" id="GO:0071111">
    <property type="term" value="F:cyclic-guanylate-specific phosphodiesterase activity"/>
    <property type="evidence" value="ECO:0007669"/>
    <property type="project" value="InterPro"/>
</dbReference>
<dbReference type="AlphaFoldDB" id="A0A974Y0X7"/>
<dbReference type="SUPFAM" id="SSF141868">
    <property type="entry name" value="EAL domain-like"/>
    <property type="match status" value="1"/>
</dbReference>
<dbReference type="EMBL" id="CP071518">
    <property type="protein sequence ID" value="QSX78405.1"/>
    <property type="molecule type" value="Genomic_DNA"/>
</dbReference>
<dbReference type="InterPro" id="IPR035919">
    <property type="entry name" value="EAL_sf"/>
</dbReference>
<gene>
    <name evidence="3" type="ORF">I8J32_000080</name>
</gene>
<proteinExistence type="predicted"/>
<dbReference type="Proteomes" id="UP000639274">
    <property type="component" value="Chromosome"/>
</dbReference>
<dbReference type="RefSeq" id="WP_207526699.1">
    <property type="nucleotide sequence ID" value="NZ_CP071518.1"/>
</dbReference>
<dbReference type="Gene3D" id="3.20.20.450">
    <property type="entry name" value="EAL domain"/>
    <property type="match status" value="1"/>
</dbReference>
<evidence type="ECO:0000313" key="4">
    <source>
        <dbReference type="Proteomes" id="UP000639274"/>
    </source>
</evidence>
<name>A0A974Y0X7_9GAMM</name>
<dbReference type="PANTHER" id="PTHR33121">
    <property type="entry name" value="CYCLIC DI-GMP PHOSPHODIESTERASE PDEF"/>
    <property type="match status" value="1"/>
</dbReference>